<gene>
    <name evidence="18" type="primary">lskS_1</name>
    <name evidence="17" type="synonym">cpxA_4</name>
    <name evidence="17" type="ORF">Lgra_1253</name>
    <name evidence="18" type="ORF">NCTC12388_00031</name>
</gene>
<evidence type="ECO:0000313" key="20">
    <source>
        <dbReference type="Proteomes" id="UP000254476"/>
    </source>
</evidence>
<keyword evidence="14" id="KW-0175">Coiled coil</keyword>
<dbReference type="GO" id="GO:0005524">
    <property type="term" value="F:ATP binding"/>
    <property type="evidence" value="ECO:0007669"/>
    <property type="project" value="UniProtKB-KW"/>
</dbReference>
<evidence type="ECO:0000256" key="11">
    <source>
        <dbReference type="ARBA" id="ARBA00022989"/>
    </source>
</evidence>
<keyword evidence="4" id="KW-1003">Cell membrane</keyword>
<organism evidence="18 20">
    <name type="scientific">Legionella gratiana</name>
    <dbReference type="NCBI Taxonomy" id="45066"/>
    <lineage>
        <taxon>Bacteria</taxon>
        <taxon>Pseudomonadati</taxon>
        <taxon>Pseudomonadota</taxon>
        <taxon>Gammaproteobacteria</taxon>
        <taxon>Legionellales</taxon>
        <taxon>Legionellaceae</taxon>
        <taxon>Legionella</taxon>
    </lineage>
</organism>
<keyword evidence="19" id="KW-1185">Reference proteome</keyword>
<feature type="domain" description="Histidine kinase" evidence="16">
    <location>
        <begin position="340"/>
        <end position="552"/>
    </location>
</feature>
<dbReference type="OrthoDB" id="9804645at2"/>
<evidence type="ECO:0000256" key="14">
    <source>
        <dbReference type="SAM" id="Coils"/>
    </source>
</evidence>
<dbReference type="CDD" id="cd00082">
    <property type="entry name" value="HisKA"/>
    <property type="match status" value="1"/>
</dbReference>
<accession>A0A378J086</accession>
<evidence type="ECO:0000256" key="6">
    <source>
        <dbReference type="ARBA" id="ARBA00022679"/>
    </source>
</evidence>
<comment type="catalytic activity">
    <reaction evidence="1">
        <text>ATP + protein L-histidine = ADP + protein N-phospho-L-histidine.</text>
        <dbReference type="EC" id="2.7.13.3"/>
    </reaction>
</comment>
<dbReference type="Pfam" id="PF00512">
    <property type="entry name" value="HisKA"/>
    <property type="match status" value="1"/>
</dbReference>
<dbReference type="SUPFAM" id="SSF47384">
    <property type="entry name" value="Homodimeric domain of signal transducing histidine kinase"/>
    <property type="match status" value="1"/>
</dbReference>
<feature type="coiled-coil region" evidence="14">
    <location>
        <begin position="359"/>
        <end position="386"/>
    </location>
</feature>
<dbReference type="STRING" id="45066.Lgra_1253"/>
<feature type="transmembrane region" description="Helical" evidence="15">
    <location>
        <begin position="261"/>
        <end position="282"/>
    </location>
</feature>
<evidence type="ECO:0000256" key="12">
    <source>
        <dbReference type="ARBA" id="ARBA00023012"/>
    </source>
</evidence>
<dbReference type="PANTHER" id="PTHR45528:SF1">
    <property type="entry name" value="SENSOR HISTIDINE KINASE CPXA"/>
    <property type="match status" value="1"/>
</dbReference>
<dbReference type="InterPro" id="IPR003594">
    <property type="entry name" value="HATPase_dom"/>
</dbReference>
<evidence type="ECO:0000256" key="2">
    <source>
        <dbReference type="ARBA" id="ARBA00004651"/>
    </source>
</evidence>
<evidence type="ECO:0000256" key="15">
    <source>
        <dbReference type="SAM" id="Phobius"/>
    </source>
</evidence>
<dbReference type="PROSITE" id="PS50109">
    <property type="entry name" value="HIS_KIN"/>
    <property type="match status" value="1"/>
</dbReference>
<dbReference type="InterPro" id="IPR036097">
    <property type="entry name" value="HisK_dim/P_sf"/>
</dbReference>
<evidence type="ECO:0000313" key="19">
    <source>
        <dbReference type="Proteomes" id="UP000054691"/>
    </source>
</evidence>
<dbReference type="SUPFAM" id="SSF55874">
    <property type="entry name" value="ATPase domain of HSP90 chaperone/DNA topoisomerase II/histidine kinase"/>
    <property type="match status" value="1"/>
</dbReference>
<reference evidence="18 20" key="2">
    <citation type="submission" date="2018-06" db="EMBL/GenBank/DDBJ databases">
        <authorList>
            <consortium name="Pathogen Informatics"/>
            <person name="Doyle S."/>
        </authorList>
    </citation>
    <scope>NUCLEOTIDE SEQUENCE [LARGE SCALE GENOMIC DNA]</scope>
    <source>
        <strain evidence="18 20">NCTC12388</strain>
    </source>
</reference>
<keyword evidence="10" id="KW-0067">ATP-binding</keyword>
<evidence type="ECO:0000256" key="5">
    <source>
        <dbReference type="ARBA" id="ARBA00022553"/>
    </source>
</evidence>
<evidence type="ECO:0000256" key="13">
    <source>
        <dbReference type="ARBA" id="ARBA00023136"/>
    </source>
</evidence>
<keyword evidence="7 15" id="KW-0812">Transmembrane</keyword>
<dbReference type="Proteomes" id="UP000254476">
    <property type="component" value="Unassembled WGS sequence"/>
</dbReference>
<dbReference type="InterPro" id="IPR005467">
    <property type="entry name" value="His_kinase_dom"/>
</dbReference>
<dbReference type="Gene3D" id="1.10.287.130">
    <property type="match status" value="1"/>
</dbReference>
<comment type="subcellular location">
    <subcellularLocation>
        <location evidence="2">Cell membrane</location>
        <topology evidence="2">Multi-pass membrane protein</topology>
    </subcellularLocation>
</comment>
<keyword evidence="8" id="KW-0547">Nucleotide-binding</keyword>
<evidence type="ECO:0000256" key="1">
    <source>
        <dbReference type="ARBA" id="ARBA00000085"/>
    </source>
</evidence>
<evidence type="ECO:0000256" key="9">
    <source>
        <dbReference type="ARBA" id="ARBA00022777"/>
    </source>
</evidence>
<dbReference type="Gene3D" id="3.30.565.10">
    <property type="entry name" value="Histidine kinase-like ATPase, C-terminal domain"/>
    <property type="match status" value="1"/>
</dbReference>
<dbReference type="EMBL" id="UGOB01000001">
    <property type="protein sequence ID" value="STX40738.1"/>
    <property type="molecule type" value="Genomic_DNA"/>
</dbReference>
<dbReference type="SMART" id="SM00387">
    <property type="entry name" value="HATPase_c"/>
    <property type="match status" value="1"/>
</dbReference>
<evidence type="ECO:0000256" key="8">
    <source>
        <dbReference type="ARBA" id="ARBA00022741"/>
    </source>
</evidence>
<keyword evidence="13 15" id="KW-0472">Membrane</keyword>
<sequence length="558" mass="63866">MKLYLKTIFVSLLILFIILLGFYLSFTHSIRIMSQKTQDILGVGNFSVLEQILLKSNESNKSVATFATAAFRNRSNEELKKLFSHNQNIAQVVDLNSLHFSDTEKEQLLAGKIVYKDAKNLMFLTYSIHDVYAYKRINKSSSVLKVRMGASINDMVQGATYLMRTLILSTLTTIPMSKWEEAVDKLQHQYQIPLKLTSVHNKNSSYIARNKLIHNDVVYDIPSGENPITTVYFKIPDSDKIITVGPLNYPYFSLRLSEIQLYFVITITFLTVFAVVLLTWLFSRNSAKIYKLTQEYSQGHFNYDVNLNRFSTLRGVYENVVAMGNKINELMQSQQNMARFVAHEIRTPLYTIQLALDSLKKLKTQSSEEQEHFESIEEDAQELNRLVSTFLLYSQSATNELKINKEQLNLRQWLENLLKNHQSYGIKVLFNYQQNDNEFILFDPKLLYHAVNNLISNALKYAHKEIRVSLEYQNKSATIRVDDDGPGVRKRDREKIVEPFTTLNSSDTTGKHIGLGLSITKSIVSLHGGMLSIEDSKILNGASFSIILEKAVGSYYAS</sequence>
<dbReference type="InterPro" id="IPR036890">
    <property type="entry name" value="HATPase_C_sf"/>
</dbReference>
<keyword evidence="6 18" id="KW-0808">Transferase</keyword>
<dbReference type="InterPro" id="IPR050398">
    <property type="entry name" value="HssS/ArlS-like"/>
</dbReference>
<dbReference type="Pfam" id="PF02518">
    <property type="entry name" value="HATPase_c"/>
    <property type="match status" value="1"/>
</dbReference>
<keyword evidence="5" id="KW-0597">Phosphoprotein</keyword>
<keyword evidence="9 17" id="KW-0418">Kinase</keyword>
<dbReference type="Proteomes" id="UP000054691">
    <property type="component" value="Unassembled WGS sequence"/>
</dbReference>
<name>A0A378J086_9GAMM</name>
<dbReference type="RefSeq" id="WP_058498407.1">
    <property type="nucleotide sequence ID" value="NZ_CAAAHW010000010.1"/>
</dbReference>
<evidence type="ECO:0000313" key="18">
    <source>
        <dbReference type="EMBL" id="STX40738.1"/>
    </source>
</evidence>
<evidence type="ECO:0000259" key="16">
    <source>
        <dbReference type="PROSITE" id="PS50109"/>
    </source>
</evidence>
<dbReference type="InterPro" id="IPR004358">
    <property type="entry name" value="Sig_transdc_His_kin-like_C"/>
</dbReference>
<dbReference type="PRINTS" id="PR00344">
    <property type="entry name" value="BCTRLSENSOR"/>
</dbReference>
<feature type="transmembrane region" description="Helical" evidence="15">
    <location>
        <begin position="6"/>
        <end position="26"/>
    </location>
</feature>
<reference evidence="17 19" key="1">
    <citation type="submission" date="2015-11" db="EMBL/GenBank/DDBJ databases">
        <title>Genomic analysis of 38 Legionella species identifies large and diverse effector repertoires.</title>
        <authorList>
            <person name="Burstein D."/>
            <person name="Amaro F."/>
            <person name="Zusman T."/>
            <person name="Lifshitz Z."/>
            <person name="Cohen O."/>
            <person name="Gilbert J.A."/>
            <person name="Pupko T."/>
            <person name="Shuman H.A."/>
            <person name="Segal G."/>
        </authorList>
    </citation>
    <scope>NUCLEOTIDE SEQUENCE [LARGE SCALE GENOMIC DNA]</scope>
    <source>
        <strain evidence="17 19">Lyon 8420412</strain>
    </source>
</reference>
<evidence type="ECO:0000256" key="10">
    <source>
        <dbReference type="ARBA" id="ARBA00022840"/>
    </source>
</evidence>
<evidence type="ECO:0000256" key="4">
    <source>
        <dbReference type="ARBA" id="ARBA00022475"/>
    </source>
</evidence>
<dbReference type="AlphaFoldDB" id="A0A378J086"/>
<evidence type="ECO:0000313" key="17">
    <source>
        <dbReference type="EMBL" id="KTD11795.1"/>
    </source>
</evidence>
<dbReference type="EC" id="2.7.13.3" evidence="3"/>
<protein>
    <recommendedName>
        <fullName evidence="3">histidine kinase</fullName>
        <ecNumber evidence="3">2.7.13.3</ecNumber>
    </recommendedName>
</protein>
<dbReference type="PANTHER" id="PTHR45528">
    <property type="entry name" value="SENSOR HISTIDINE KINASE CPXA"/>
    <property type="match status" value="1"/>
</dbReference>
<keyword evidence="12" id="KW-0902">Two-component regulatory system</keyword>
<dbReference type="InterPro" id="IPR003661">
    <property type="entry name" value="HisK_dim/P_dom"/>
</dbReference>
<keyword evidence="11 15" id="KW-1133">Transmembrane helix</keyword>
<proteinExistence type="predicted"/>
<evidence type="ECO:0000256" key="3">
    <source>
        <dbReference type="ARBA" id="ARBA00012438"/>
    </source>
</evidence>
<dbReference type="SMART" id="SM00388">
    <property type="entry name" value="HisKA"/>
    <property type="match status" value="1"/>
</dbReference>
<evidence type="ECO:0000256" key="7">
    <source>
        <dbReference type="ARBA" id="ARBA00022692"/>
    </source>
</evidence>
<dbReference type="GO" id="GO:0000155">
    <property type="term" value="F:phosphorelay sensor kinase activity"/>
    <property type="evidence" value="ECO:0007669"/>
    <property type="project" value="InterPro"/>
</dbReference>
<dbReference type="GO" id="GO:0005886">
    <property type="term" value="C:plasma membrane"/>
    <property type="evidence" value="ECO:0007669"/>
    <property type="project" value="UniProtKB-SubCell"/>
</dbReference>
<dbReference type="EMBL" id="LNYE01000020">
    <property type="protein sequence ID" value="KTD11795.1"/>
    <property type="molecule type" value="Genomic_DNA"/>
</dbReference>